<dbReference type="GO" id="GO:0008237">
    <property type="term" value="F:metallopeptidase activity"/>
    <property type="evidence" value="ECO:0007669"/>
    <property type="project" value="TreeGrafter"/>
</dbReference>
<dbReference type="InterPro" id="IPR013536">
    <property type="entry name" value="WLM_dom"/>
</dbReference>
<dbReference type="Pfam" id="PF08325">
    <property type="entry name" value="WLM"/>
    <property type="match status" value="1"/>
</dbReference>
<name>A0A061ANW8_RHOTO</name>
<sequence length="291" mass="31410">MPVNFLRLNERTRRPSDRVNFIESCGADSEPEEVIRRLEALVSLFHPILEQHDLRIGRLTDAQHNTGWAGRNWAAGEHVELVLRTRSGVWLDEGRLVRLMCHELAHNADMGHGKVFQETEQALIDELAVLIEGGWTGAGWWGRGERLGDEDSLSTSTPSALLGALATAASPCGTLPPAQAVIPPSAAPPSSSSTSPSSTSRQPSSSAPSSSHHARRSRPATTLNGRFSSSSNIRTLHTPKAASTRKSSSLSSTLKRRSLKTSFATEGARLGGEGKSIGLSQRRSGIDGWRR</sequence>
<dbReference type="PROSITE" id="PS51397">
    <property type="entry name" value="WLM"/>
    <property type="match status" value="1"/>
</dbReference>
<gene>
    <name evidence="3" type="ORF">RHTO0S_02e01640g</name>
</gene>
<feature type="compositionally biased region" description="Polar residues" evidence="1">
    <location>
        <begin position="221"/>
        <end position="235"/>
    </location>
</feature>
<dbReference type="PANTHER" id="PTHR46622">
    <property type="entry name" value="DNA-DEPENDENT METALLOPROTEASE WSS1"/>
    <property type="match status" value="1"/>
</dbReference>
<proteinExistence type="predicted"/>
<feature type="compositionally biased region" description="Low complexity" evidence="1">
    <location>
        <begin position="244"/>
        <end position="253"/>
    </location>
</feature>
<dbReference type="OrthoDB" id="447842at2759"/>
<feature type="compositionally biased region" description="Low complexity" evidence="1">
    <location>
        <begin position="175"/>
        <end position="211"/>
    </location>
</feature>
<reference evidence="3" key="1">
    <citation type="journal article" date="2014" name="Genome Announc.">
        <title>Draft genome sequence of Rhodosporidium toruloides CECT1137, an oleaginous yeast of biotechnological interest.</title>
        <authorList>
            <person name="Morin N."/>
            <person name="Calcas X."/>
            <person name="Devillers H."/>
            <person name="Durrens P."/>
            <person name="Sherman D.J."/>
            <person name="Nicaud J.-M."/>
            <person name="Neuveglise C."/>
        </authorList>
    </citation>
    <scope>NUCLEOTIDE SEQUENCE</scope>
    <source>
        <strain evidence="3">CECT1137</strain>
    </source>
</reference>
<feature type="domain" description="WLM" evidence="2">
    <location>
        <begin position="10"/>
        <end position="204"/>
    </location>
</feature>
<dbReference type="GO" id="GO:0005634">
    <property type="term" value="C:nucleus"/>
    <property type="evidence" value="ECO:0007669"/>
    <property type="project" value="TreeGrafter"/>
</dbReference>
<protein>
    <submittedName>
        <fullName evidence="3">RHTO0S02e01640g2_1</fullName>
    </submittedName>
</protein>
<evidence type="ECO:0000256" key="1">
    <source>
        <dbReference type="SAM" id="MobiDB-lite"/>
    </source>
</evidence>
<dbReference type="InterPro" id="IPR053000">
    <property type="entry name" value="WSS1-like_metalloprotease"/>
</dbReference>
<organism evidence="3">
    <name type="scientific">Rhodotorula toruloides</name>
    <name type="common">Yeast</name>
    <name type="synonym">Rhodosporidium toruloides</name>
    <dbReference type="NCBI Taxonomy" id="5286"/>
    <lineage>
        <taxon>Eukaryota</taxon>
        <taxon>Fungi</taxon>
        <taxon>Dikarya</taxon>
        <taxon>Basidiomycota</taxon>
        <taxon>Pucciniomycotina</taxon>
        <taxon>Microbotryomycetes</taxon>
        <taxon>Sporidiobolales</taxon>
        <taxon>Sporidiobolaceae</taxon>
        <taxon>Rhodotorula</taxon>
    </lineage>
</organism>
<accession>A0A061ANW8</accession>
<evidence type="ECO:0000259" key="2">
    <source>
        <dbReference type="PROSITE" id="PS51397"/>
    </source>
</evidence>
<dbReference type="PANTHER" id="PTHR46622:SF1">
    <property type="entry name" value="DNA-DEPENDENT METALLOPROTEASE WSS1"/>
    <property type="match status" value="1"/>
</dbReference>
<dbReference type="GO" id="GO:0006281">
    <property type="term" value="P:DNA repair"/>
    <property type="evidence" value="ECO:0007669"/>
    <property type="project" value="TreeGrafter"/>
</dbReference>
<dbReference type="AlphaFoldDB" id="A0A061ANW8"/>
<feature type="region of interest" description="Disordered" evidence="1">
    <location>
        <begin position="175"/>
        <end position="291"/>
    </location>
</feature>
<dbReference type="EMBL" id="LK052937">
    <property type="protein sequence ID" value="CDR36404.1"/>
    <property type="molecule type" value="Genomic_DNA"/>
</dbReference>
<evidence type="ECO:0000313" key="3">
    <source>
        <dbReference type="EMBL" id="CDR36404.1"/>
    </source>
</evidence>